<evidence type="ECO:0000313" key="2">
    <source>
        <dbReference type="EMBL" id="AJQ45483.1"/>
    </source>
</evidence>
<evidence type="ECO:0000313" key="3">
    <source>
        <dbReference type="Proteomes" id="UP000032261"/>
    </source>
</evidence>
<feature type="transmembrane region" description="Helical" evidence="1">
    <location>
        <begin position="385"/>
        <end position="412"/>
    </location>
</feature>
<feature type="transmembrane region" description="Helical" evidence="1">
    <location>
        <begin position="225"/>
        <end position="248"/>
    </location>
</feature>
<gene>
    <name evidence="2" type="ORF">JM47_02790</name>
</gene>
<dbReference type="EMBL" id="CP009770">
    <property type="protein sequence ID" value="AJQ45483.1"/>
    <property type="molecule type" value="Genomic_DNA"/>
</dbReference>
<dbReference type="KEGG" id="ude:JM47_02790"/>
<evidence type="ECO:0000256" key="1">
    <source>
        <dbReference type="SAM" id="Phobius"/>
    </source>
</evidence>
<feature type="transmembrane region" description="Helical" evidence="1">
    <location>
        <begin position="268"/>
        <end position="294"/>
    </location>
</feature>
<dbReference type="AlphaFoldDB" id="A0A0C5RLD1"/>
<protein>
    <submittedName>
        <fullName evidence="2">Uncharacterized protein</fullName>
    </submittedName>
</protein>
<keyword evidence="1" id="KW-1133">Transmembrane helix</keyword>
<organism evidence="2 3">
    <name type="scientific">Ureaplasma diversum</name>
    <dbReference type="NCBI Taxonomy" id="42094"/>
    <lineage>
        <taxon>Bacteria</taxon>
        <taxon>Bacillati</taxon>
        <taxon>Mycoplasmatota</taxon>
        <taxon>Mycoplasmoidales</taxon>
        <taxon>Mycoplasmoidaceae</taxon>
        <taxon>Ureaplasma</taxon>
    </lineage>
</organism>
<dbReference type="HOGENOM" id="CLU_601208_0_0_14"/>
<dbReference type="Proteomes" id="UP000032261">
    <property type="component" value="Chromosome"/>
</dbReference>
<feature type="transmembrane region" description="Helical" evidence="1">
    <location>
        <begin position="315"/>
        <end position="337"/>
    </location>
</feature>
<sequence length="455" mass="51848">MSNQLKTLDQSTQDLYLKSKLQLNTVFLKPELNAALKNDQTLRSQVFGAINIVHYIESNYQTENSTFDEYSKAITVYEPYKQVIYSFDDHDNLLDAINSLRVYLLNTYQTNTDELVDVYGNVLFIYTPTSTETDQVVVTDEVVYQTKPIEQDQEQEINQEQQNANFNQSTNNFDPTSFGFNPKIADDFKEMQINAVVNNIFMHKVMSNEVFIYNSKPKVIPILKILYIVMLGLMFIFSIVSFALINVFGKEMFTIATATTISGQTQTIVIPLARGATIPFDLIILLLVISWFIYGMIKGWKNDNIRYHFKFMVPLVFVIILVIVKLVGSFSGVFSFATDDILDSFNKIWNKHVEATNHPNAAAAGLRPIAPEDLESTKAHYQSIIMGYFATTIIVFAALLFALIVIVTAIFFNPKKDFERVKELHEQIRADLLAGKIDPSLYQIKPASARDSMWI</sequence>
<accession>A0A0C5RLD1</accession>
<keyword evidence="1" id="KW-0812">Transmembrane</keyword>
<dbReference type="STRING" id="42094.JM47_02790"/>
<dbReference type="PATRIC" id="fig|42094.4.peg.554"/>
<name>A0A0C5RLD1_9BACT</name>
<keyword evidence="1" id="KW-0472">Membrane</keyword>
<reference evidence="2 3" key="1">
    <citation type="journal article" date="2015" name="Genome Announc.">
        <title>Genome Sequence of Ureaplasma diversum Strain ATCC 49782.</title>
        <authorList>
            <person name="Marques L.M."/>
            <person name="Guimaraes A.M."/>
            <person name="Martins H.B."/>
            <person name="Rezende I.S."/>
            <person name="Barbosa M.S."/>
            <person name="Campos G.B."/>
            <person name="do Nascimento N.C."/>
            <person name="Dos Santos A.P."/>
            <person name="Amorim A.T."/>
            <person name="Santos V.M."/>
            <person name="Messick J.B."/>
            <person name="Timenetsky J."/>
        </authorList>
    </citation>
    <scope>NUCLEOTIDE SEQUENCE [LARGE SCALE GENOMIC DNA]</scope>
    <source>
        <strain evidence="2 3">ATCC 49782</strain>
    </source>
</reference>
<proteinExistence type="predicted"/>
<dbReference type="RefSeq" id="WP_208894889.1">
    <property type="nucleotide sequence ID" value="NZ_CP009770.1"/>
</dbReference>